<organism evidence="2">
    <name type="scientific">Chromera velia CCMP2878</name>
    <dbReference type="NCBI Taxonomy" id="1169474"/>
    <lineage>
        <taxon>Eukaryota</taxon>
        <taxon>Sar</taxon>
        <taxon>Alveolata</taxon>
        <taxon>Colpodellida</taxon>
        <taxon>Chromeraceae</taxon>
        <taxon>Chromera</taxon>
    </lineage>
</organism>
<evidence type="ECO:0000256" key="1">
    <source>
        <dbReference type="SAM" id="Phobius"/>
    </source>
</evidence>
<dbReference type="EMBL" id="CDMZ01004361">
    <property type="protein sequence ID" value="CEM49514.1"/>
    <property type="molecule type" value="Genomic_DNA"/>
</dbReference>
<dbReference type="VEuPathDB" id="CryptoDB:Cvel_33499"/>
<accession>A0A0G4HYA6</accession>
<feature type="transmembrane region" description="Helical" evidence="1">
    <location>
        <begin position="104"/>
        <end position="127"/>
    </location>
</feature>
<dbReference type="PhylomeDB" id="A0A0G4HYA6"/>
<name>A0A0G4HYA6_9ALVE</name>
<keyword evidence="1" id="KW-1133">Transmembrane helix</keyword>
<reference evidence="2" key="1">
    <citation type="submission" date="2014-11" db="EMBL/GenBank/DDBJ databases">
        <authorList>
            <person name="Otto D Thomas"/>
            <person name="Naeem Raeece"/>
        </authorList>
    </citation>
    <scope>NUCLEOTIDE SEQUENCE</scope>
</reference>
<gene>
    <name evidence="2" type="ORF">Cvel_33499</name>
</gene>
<keyword evidence="1" id="KW-0472">Membrane</keyword>
<sequence length="140" mass="15484">MEALPESRPSQAPRRSLLQTLNNPARLHRDSESGSDDTVVAVGAAEDSAPLLFDENVRVAATATRPSSFLGLRQSIIEGKKRSSIFTEQFCETLEKENPQAASLLFSWAGLFFQLFLFVSMTFVYALGYNLVPWASKDPN</sequence>
<dbReference type="AlphaFoldDB" id="A0A0G4HYA6"/>
<evidence type="ECO:0000313" key="2">
    <source>
        <dbReference type="EMBL" id="CEM49514.1"/>
    </source>
</evidence>
<proteinExistence type="predicted"/>
<keyword evidence="1" id="KW-0812">Transmembrane</keyword>
<protein>
    <submittedName>
        <fullName evidence="2">Uncharacterized protein</fullName>
    </submittedName>
</protein>